<name>A0A1H0B300_9ACTN</name>
<dbReference type="SUPFAM" id="SSF55729">
    <property type="entry name" value="Acyl-CoA N-acyltransferases (Nat)"/>
    <property type="match status" value="1"/>
</dbReference>
<protein>
    <recommendedName>
        <fullName evidence="3">N-acetyltransferase domain-containing protein</fullName>
    </recommendedName>
</protein>
<reference evidence="1 2" key="1">
    <citation type="submission" date="2016-10" db="EMBL/GenBank/DDBJ databases">
        <authorList>
            <person name="de Groot N.N."/>
        </authorList>
    </citation>
    <scope>NUCLEOTIDE SEQUENCE [LARGE SCALE GENOMIC DNA]</scope>
    <source>
        <strain evidence="1 2">CGMCC 4.2022</strain>
    </source>
</reference>
<dbReference type="AlphaFoldDB" id="A0A1H0B300"/>
<proteinExistence type="predicted"/>
<gene>
    <name evidence="1" type="ORF">SAMN05216259_10428</name>
</gene>
<dbReference type="STRING" id="310781.SAMN05216259_10428"/>
<evidence type="ECO:0000313" key="2">
    <source>
        <dbReference type="Proteomes" id="UP000199341"/>
    </source>
</evidence>
<accession>A0A1H0B300</accession>
<sequence>MHWTGTCPEHLLDSYAQARTSINDAPHADADDENRSPGRVRDLETVVARRGRETRVTAAVDGDTAVAFTEIRVSPPPSSIASIASIASIEDTAVAREHRRIGPASWIKACSLATLRSQRPDVAYVTTSNAFENRPIRTINQRIGFVPTVLWTTAVFPA</sequence>
<dbReference type="OrthoDB" id="4119890at2"/>
<evidence type="ECO:0008006" key="3">
    <source>
        <dbReference type="Google" id="ProtNLM"/>
    </source>
</evidence>
<organism evidence="1 2">
    <name type="scientific">Actinacidiphila guanduensis</name>
    <dbReference type="NCBI Taxonomy" id="310781"/>
    <lineage>
        <taxon>Bacteria</taxon>
        <taxon>Bacillati</taxon>
        <taxon>Actinomycetota</taxon>
        <taxon>Actinomycetes</taxon>
        <taxon>Kitasatosporales</taxon>
        <taxon>Streptomycetaceae</taxon>
        <taxon>Actinacidiphila</taxon>
    </lineage>
</organism>
<keyword evidence="2" id="KW-1185">Reference proteome</keyword>
<dbReference type="Gene3D" id="3.40.630.30">
    <property type="match status" value="1"/>
</dbReference>
<dbReference type="InterPro" id="IPR016181">
    <property type="entry name" value="Acyl_CoA_acyltransferase"/>
</dbReference>
<dbReference type="EMBL" id="FNIE01000004">
    <property type="protein sequence ID" value="SDN40009.1"/>
    <property type="molecule type" value="Genomic_DNA"/>
</dbReference>
<dbReference type="RefSeq" id="WP_093783843.1">
    <property type="nucleotide sequence ID" value="NZ_FNIE01000004.1"/>
</dbReference>
<evidence type="ECO:0000313" key="1">
    <source>
        <dbReference type="EMBL" id="SDN40009.1"/>
    </source>
</evidence>
<dbReference type="Proteomes" id="UP000199341">
    <property type="component" value="Unassembled WGS sequence"/>
</dbReference>